<evidence type="ECO:0000313" key="1">
    <source>
        <dbReference type="EMBL" id="NFV25351.1"/>
    </source>
</evidence>
<sequence>MTILIYTIVALYFITCAIILKGNKPSLKEVCLIGIISAMALILRCIRVPLPTGSSIALLGVLPTMLLGIVYSPQLGIISGLITAMLSIILVPGYVPVHPLQIFVEHFPALSVLGFAGIFDCSKKYKMVLGSFISIALNVLFHTVSGVLFFSQYAPSGMGAWTYSITYNLSSHGVEGILAIFILTILPIKYLKKTLGGNTNVIRENFSR</sequence>
<dbReference type="Gene3D" id="1.10.1760.20">
    <property type="match status" value="1"/>
</dbReference>
<evidence type="ECO:0000313" key="2">
    <source>
        <dbReference type="Proteomes" id="UP000486903"/>
    </source>
</evidence>
<comment type="caution">
    <text evidence="1">The sequence shown here is derived from an EMBL/GenBank/DDBJ whole genome shotgun (WGS) entry which is preliminary data.</text>
</comment>
<name>A0A6B4JL61_CLOBO</name>
<proteinExistence type="predicted"/>
<dbReference type="GO" id="GO:0015234">
    <property type="term" value="F:thiamine transmembrane transporter activity"/>
    <property type="evidence" value="ECO:0007669"/>
    <property type="project" value="InterPro"/>
</dbReference>
<dbReference type="RefSeq" id="WP_003374620.1">
    <property type="nucleotide sequence ID" value="NZ_JACBBA010000002.1"/>
</dbReference>
<dbReference type="Pfam" id="PF09515">
    <property type="entry name" value="Thia_YuaJ"/>
    <property type="match status" value="1"/>
</dbReference>
<dbReference type="EMBL" id="SXFB01000002">
    <property type="protein sequence ID" value="NFV25351.1"/>
    <property type="molecule type" value="Genomic_DNA"/>
</dbReference>
<protein>
    <submittedName>
        <fullName evidence="1">Energy-coupled thiamine transporter ThiT</fullName>
    </submittedName>
</protein>
<dbReference type="Proteomes" id="UP000486903">
    <property type="component" value="Unassembled WGS sequence"/>
</dbReference>
<dbReference type="GO" id="GO:0005886">
    <property type="term" value="C:plasma membrane"/>
    <property type="evidence" value="ECO:0007669"/>
    <property type="project" value="InterPro"/>
</dbReference>
<accession>A0A6B4JL61</accession>
<organism evidence="1 2">
    <name type="scientific">Clostridium botulinum</name>
    <dbReference type="NCBI Taxonomy" id="1491"/>
    <lineage>
        <taxon>Bacteria</taxon>
        <taxon>Bacillati</taxon>
        <taxon>Bacillota</taxon>
        <taxon>Clostridia</taxon>
        <taxon>Eubacteriales</taxon>
        <taxon>Clostridiaceae</taxon>
        <taxon>Clostridium</taxon>
    </lineage>
</organism>
<dbReference type="NCBIfam" id="TIGR02357">
    <property type="entry name" value="ECF_ThiT_YuaJ"/>
    <property type="match status" value="1"/>
</dbReference>
<gene>
    <name evidence="1" type="primary">thiT</name>
    <name evidence="1" type="ORF">FDG31_04080</name>
</gene>
<dbReference type="AlphaFoldDB" id="A0A6B4JL61"/>
<dbReference type="InterPro" id="IPR012651">
    <property type="entry name" value="Thia_Transptr_ThiT"/>
</dbReference>
<reference evidence="1 2" key="1">
    <citation type="submission" date="2019-04" db="EMBL/GenBank/DDBJ databases">
        <title>Genome sequencing of Clostridium botulinum Groups I-IV and Clostridium butyricum.</title>
        <authorList>
            <person name="Brunt J."/>
            <person name="Van Vliet A.H.M."/>
            <person name="Stringer S.C."/>
            <person name="Carter A.T."/>
            <person name="Peck M.W."/>
        </authorList>
    </citation>
    <scope>NUCLEOTIDE SEQUENCE [LARGE SCALE GENOMIC DNA]</scope>
    <source>
        <strain evidence="1 2">BL81</strain>
    </source>
</reference>